<dbReference type="EMBL" id="KN749766">
    <property type="protein sequence ID" value="KIH50423.1"/>
    <property type="molecule type" value="Genomic_DNA"/>
</dbReference>
<accession>A0A0C2C2F5</accession>
<name>A0A0C2C2F5_9BILA</name>
<evidence type="ECO:0000313" key="2">
    <source>
        <dbReference type="Proteomes" id="UP000054047"/>
    </source>
</evidence>
<proteinExistence type="predicted"/>
<protein>
    <submittedName>
        <fullName evidence="1">Uncharacterized protein</fullName>
    </submittedName>
</protein>
<sequence length="68" mass="7819">MVQCLPRIALAHVHSLNVNLRKFLLFSGMTCLVWTRDRHAYKDAFTTTTFQRLPMQGFSVAQCLSMTD</sequence>
<dbReference type="Proteomes" id="UP000054047">
    <property type="component" value="Unassembled WGS sequence"/>
</dbReference>
<keyword evidence="2" id="KW-1185">Reference proteome</keyword>
<dbReference type="OrthoDB" id="5832956at2759"/>
<reference evidence="1 2" key="1">
    <citation type="submission" date="2013-12" db="EMBL/GenBank/DDBJ databases">
        <title>Draft genome of the parsitic nematode Ancylostoma duodenale.</title>
        <authorList>
            <person name="Mitreva M."/>
        </authorList>
    </citation>
    <scope>NUCLEOTIDE SEQUENCE [LARGE SCALE GENOMIC DNA]</scope>
    <source>
        <strain evidence="1 2">Zhejiang</strain>
    </source>
</reference>
<gene>
    <name evidence="1" type="ORF">ANCDUO_19497</name>
</gene>
<dbReference type="AlphaFoldDB" id="A0A0C2C2F5"/>
<organism evidence="1 2">
    <name type="scientific">Ancylostoma duodenale</name>
    <dbReference type="NCBI Taxonomy" id="51022"/>
    <lineage>
        <taxon>Eukaryota</taxon>
        <taxon>Metazoa</taxon>
        <taxon>Ecdysozoa</taxon>
        <taxon>Nematoda</taxon>
        <taxon>Chromadorea</taxon>
        <taxon>Rhabditida</taxon>
        <taxon>Rhabditina</taxon>
        <taxon>Rhabditomorpha</taxon>
        <taxon>Strongyloidea</taxon>
        <taxon>Ancylostomatidae</taxon>
        <taxon>Ancylostomatinae</taxon>
        <taxon>Ancylostoma</taxon>
    </lineage>
</organism>
<evidence type="ECO:0000313" key="1">
    <source>
        <dbReference type="EMBL" id="KIH50423.1"/>
    </source>
</evidence>